<feature type="domain" description="Glycosyl transferase family 1" evidence="9">
    <location>
        <begin position="206"/>
        <end position="347"/>
    </location>
</feature>
<dbReference type="Pfam" id="PF00534">
    <property type="entry name" value="Glycos_transf_1"/>
    <property type="match status" value="1"/>
</dbReference>
<dbReference type="Proteomes" id="UP000747110">
    <property type="component" value="Unassembled WGS sequence"/>
</dbReference>
<keyword evidence="3" id="KW-0337">GPI-anchor biosynthesis</keyword>
<dbReference type="PANTHER" id="PTHR45871:SF1">
    <property type="entry name" value="PHOSPHATIDYLINOSITOL N-ACETYLGLUCOSAMINYLTRANSFERASE SUBUNIT A"/>
    <property type="match status" value="1"/>
</dbReference>
<evidence type="ECO:0000313" key="11">
    <source>
        <dbReference type="EMBL" id="GIL80992.1"/>
    </source>
</evidence>
<dbReference type="AlphaFoldDB" id="A0A8J4CG34"/>
<keyword evidence="8" id="KW-1133">Transmembrane helix</keyword>
<dbReference type="Gene3D" id="3.40.50.2000">
    <property type="entry name" value="Glycogen Phosphorylase B"/>
    <property type="match status" value="2"/>
</dbReference>
<feature type="transmembrane region" description="Helical" evidence="8">
    <location>
        <begin position="403"/>
        <end position="422"/>
    </location>
</feature>
<dbReference type="InterPro" id="IPR013234">
    <property type="entry name" value="PIGA_GPI_anchor_biosynthesis"/>
</dbReference>
<evidence type="ECO:0000256" key="8">
    <source>
        <dbReference type="SAM" id="Phobius"/>
    </source>
</evidence>
<dbReference type="SUPFAM" id="SSF53756">
    <property type="entry name" value="UDP-Glycosyltransferase/glycogen phosphorylase"/>
    <property type="match status" value="1"/>
</dbReference>
<keyword evidence="8" id="KW-0812">Transmembrane</keyword>
<dbReference type="UniPathway" id="UPA00196"/>
<sequence length="613" mass="66527">MDCKQVQRQHRVIMVSDFFYPNFGGVENHIYQLSQCLINLGLKVVVVTHAYGNCTGVRYLTNGLKVYYLPRLPFYQQATIPTLLGWARLLRAICVREGATLLHGHQAFSTMALEACINARSLGLKVVFTDHSLFGFADPGSIVLNKVLKAVLSDVHAVICVSHTSKENTVLRACLPPSTVSVIPNAVDASQFQPDPGATWPSDPIHDDIVLVVLCRLVYRKGVDLLSLVLPEVCNRHPNVRVIVGGDGPKRQLLEKVISDYGLQDRVVLEGPVPHERARDFMVRGHVFVNASLTEAFCMALVEAAAAGLVVVSTAVGGVPEVLPPDMIELAEPSAEGLLEAIEHALLRVPHQRPAEQHERVRQMYDWNDVARRTLHVYNNVAASRRDDSLPARLHRYAAAGRWVGAIFGAVAVLSHMLMAFLDWWHPRHLIDIAPDWPNRGCGAVDTEIKMLSEQPRKTNDVVRHTPRRTRAGVRRTVAHASEQSDMSGAAFTSAMTAAVMPALTPEMPARNEAIATSGKRSNFVHMAEMCADSRACNDDEFVAGLGCDGYPGMPAGDGTPAAGQVAAAAAPDRGYLDGGRSAGGSGGALAIGGTTRRSEQRKGKERGKEARG</sequence>
<comment type="pathway">
    <text evidence="1">Glycolipid biosynthesis; glycosylphosphatidylinositol-anchor biosynthesis.</text>
</comment>
<keyword evidence="4" id="KW-0328">Glycosyltransferase</keyword>
<proteinExistence type="predicted"/>
<dbReference type="GO" id="GO:0017176">
    <property type="term" value="F:phosphatidylinositol N-acetylglucosaminyltransferase activity"/>
    <property type="evidence" value="ECO:0007669"/>
    <property type="project" value="UniProtKB-EC"/>
</dbReference>
<dbReference type="FunFam" id="3.40.50.2000:FF:000026">
    <property type="entry name" value="Phosphatidylinositol N-acetylglucosaminyltransferase subunit A"/>
    <property type="match status" value="1"/>
</dbReference>
<evidence type="ECO:0000256" key="5">
    <source>
        <dbReference type="ARBA" id="ARBA00022679"/>
    </source>
</evidence>
<evidence type="ECO:0000259" key="9">
    <source>
        <dbReference type="Pfam" id="PF00534"/>
    </source>
</evidence>
<accession>A0A8J4CG34</accession>
<dbReference type="GO" id="GO:0000506">
    <property type="term" value="C:glycosylphosphatidylinositol-N-acetylglucosaminyltransferase (GPI-GnT) complex"/>
    <property type="evidence" value="ECO:0007669"/>
    <property type="project" value="InterPro"/>
</dbReference>
<evidence type="ECO:0000256" key="3">
    <source>
        <dbReference type="ARBA" id="ARBA00022502"/>
    </source>
</evidence>
<feature type="region of interest" description="Disordered" evidence="7">
    <location>
        <begin position="574"/>
        <end position="613"/>
    </location>
</feature>
<evidence type="ECO:0000256" key="7">
    <source>
        <dbReference type="SAM" id="MobiDB-lite"/>
    </source>
</evidence>
<name>A0A8J4CG34_9CHLO</name>
<dbReference type="OrthoDB" id="734129at2759"/>
<dbReference type="GO" id="GO:0006506">
    <property type="term" value="P:GPI anchor biosynthetic process"/>
    <property type="evidence" value="ECO:0007669"/>
    <property type="project" value="UniProtKB-UniPathway"/>
</dbReference>
<dbReference type="InterPro" id="IPR001296">
    <property type="entry name" value="Glyco_trans_1"/>
</dbReference>
<reference evidence="11" key="1">
    <citation type="journal article" date="2021" name="Proc. Natl. Acad. Sci. U.S.A.">
        <title>Three genomes in the algal genus Volvox reveal the fate of a haploid sex-determining region after a transition to homothallism.</title>
        <authorList>
            <person name="Yamamoto K."/>
            <person name="Hamaji T."/>
            <person name="Kawai-Toyooka H."/>
            <person name="Matsuzaki R."/>
            <person name="Takahashi F."/>
            <person name="Nishimura Y."/>
            <person name="Kawachi M."/>
            <person name="Noguchi H."/>
            <person name="Minakuchi Y."/>
            <person name="Umen J.G."/>
            <person name="Toyoda A."/>
            <person name="Nozaki H."/>
        </authorList>
    </citation>
    <scope>NUCLEOTIDE SEQUENCE</scope>
    <source>
        <strain evidence="11">NIES-3786</strain>
    </source>
</reference>
<dbReference type="InterPro" id="IPR039507">
    <property type="entry name" value="PIG-A/GPI3"/>
</dbReference>
<dbReference type="CDD" id="cd03796">
    <property type="entry name" value="GT4_PIG-A-like"/>
    <property type="match status" value="1"/>
</dbReference>
<dbReference type="Pfam" id="PF08288">
    <property type="entry name" value="PIGA"/>
    <property type="match status" value="1"/>
</dbReference>
<evidence type="ECO:0000313" key="12">
    <source>
        <dbReference type="Proteomes" id="UP000747110"/>
    </source>
</evidence>
<dbReference type="PANTHER" id="PTHR45871">
    <property type="entry name" value="N-ACETYLGLUCOSAMINYL-PHOSPHATIDYLINOSITOL BIOSYNTHETIC PROTEIN"/>
    <property type="match status" value="1"/>
</dbReference>
<feature type="compositionally biased region" description="Gly residues" evidence="7">
    <location>
        <begin position="577"/>
        <end position="591"/>
    </location>
</feature>
<keyword evidence="12" id="KW-1185">Reference proteome</keyword>
<evidence type="ECO:0000256" key="2">
    <source>
        <dbReference type="ARBA" id="ARBA00012420"/>
    </source>
</evidence>
<protein>
    <recommendedName>
        <fullName evidence="2">phosphatidylinositol N-acetylglucosaminyltransferase</fullName>
        <ecNumber evidence="2">2.4.1.198</ecNumber>
    </recommendedName>
    <alternativeName>
        <fullName evidence="6">GlcNAc-PI synthesis protein</fullName>
    </alternativeName>
</protein>
<evidence type="ECO:0000259" key="10">
    <source>
        <dbReference type="Pfam" id="PF08288"/>
    </source>
</evidence>
<dbReference type="EMBL" id="BNCP01000020">
    <property type="protein sequence ID" value="GIL80992.1"/>
    <property type="molecule type" value="Genomic_DNA"/>
</dbReference>
<keyword evidence="8" id="KW-0472">Membrane</keyword>
<evidence type="ECO:0000256" key="6">
    <source>
        <dbReference type="ARBA" id="ARBA00032160"/>
    </source>
</evidence>
<evidence type="ECO:0000256" key="1">
    <source>
        <dbReference type="ARBA" id="ARBA00004687"/>
    </source>
</evidence>
<keyword evidence="5" id="KW-0808">Transferase</keyword>
<dbReference type="EC" id="2.4.1.198" evidence="2"/>
<feature type="compositionally biased region" description="Basic and acidic residues" evidence="7">
    <location>
        <begin position="597"/>
        <end position="613"/>
    </location>
</feature>
<organism evidence="11 12">
    <name type="scientific">Volvox reticuliferus</name>
    <dbReference type="NCBI Taxonomy" id="1737510"/>
    <lineage>
        <taxon>Eukaryota</taxon>
        <taxon>Viridiplantae</taxon>
        <taxon>Chlorophyta</taxon>
        <taxon>core chlorophytes</taxon>
        <taxon>Chlorophyceae</taxon>
        <taxon>CS clade</taxon>
        <taxon>Chlamydomonadales</taxon>
        <taxon>Volvocaceae</taxon>
        <taxon>Volvox</taxon>
    </lineage>
</organism>
<evidence type="ECO:0000256" key="4">
    <source>
        <dbReference type="ARBA" id="ARBA00022676"/>
    </source>
</evidence>
<comment type="caution">
    <text evidence="11">The sequence shown here is derived from an EMBL/GenBank/DDBJ whole genome shotgun (WGS) entry which is preliminary data.</text>
</comment>
<feature type="domain" description="PIGA GPI anchor biosynthesis" evidence="10">
    <location>
        <begin position="49"/>
        <end position="138"/>
    </location>
</feature>
<gene>
    <name evidence="11" type="ORF">Vretifemale_10129</name>
</gene>